<name>A0A0F7CN28_9ACTN</name>
<feature type="transmembrane region" description="Helical" evidence="5">
    <location>
        <begin position="259"/>
        <end position="280"/>
    </location>
</feature>
<feature type="transmembrane region" description="Helical" evidence="5">
    <location>
        <begin position="104"/>
        <end position="124"/>
    </location>
</feature>
<dbReference type="PROSITE" id="PS50850">
    <property type="entry name" value="MFS"/>
    <property type="match status" value="1"/>
</dbReference>
<dbReference type="SUPFAM" id="SSF103473">
    <property type="entry name" value="MFS general substrate transporter"/>
    <property type="match status" value="1"/>
</dbReference>
<dbReference type="STRING" id="408015.SXIM_08020"/>
<dbReference type="PANTHER" id="PTHR23523:SF2">
    <property type="entry name" value="2-NITROIMIDAZOLE TRANSPORTER"/>
    <property type="match status" value="1"/>
</dbReference>
<evidence type="ECO:0000256" key="1">
    <source>
        <dbReference type="ARBA" id="ARBA00004651"/>
    </source>
</evidence>
<keyword evidence="8" id="KW-1185">Reference proteome</keyword>
<dbReference type="KEGG" id="sxi:SXIM_08020"/>
<evidence type="ECO:0000256" key="4">
    <source>
        <dbReference type="ARBA" id="ARBA00023136"/>
    </source>
</evidence>
<keyword evidence="3 5" id="KW-1133">Transmembrane helix</keyword>
<feature type="transmembrane region" description="Helical" evidence="5">
    <location>
        <begin position="324"/>
        <end position="343"/>
    </location>
</feature>
<keyword evidence="4 5" id="KW-0472">Membrane</keyword>
<dbReference type="Gene3D" id="1.20.1250.20">
    <property type="entry name" value="MFS general substrate transporter like domains"/>
    <property type="match status" value="1"/>
</dbReference>
<dbReference type="RefSeq" id="WP_030733800.1">
    <property type="nucleotide sequence ID" value="NZ_CP009922.3"/>
</dbReference>
<feature type="transmembrane region" description="Helical" evidence="5">
    <location>
        <begin position="69"/>
        <end position="92"/>
    </location>
</feature>
<dbReference type="AlphaFoldDB" id="A0A0F7CN28"/>
<evidence type="ECO:0000313" key="7">
    <source>
        <dbReference type="EMBL" id="AKG42186.1"/>
    </source>
</evidence>
<dbReference type="InterPro" id="IPR052524">
    <property type="entry name" value="MFS_Cyanate_Porter"/>
</dbReference>
<dbReference type="Pfam" id="PF07690">
    <property type="entry name" value="MFS_1"/>
    <property type="match status" value="1"/>
</dbReference>
<feature type="transmembrane region" description="Helical" evidence="5">
    <location>
        <begin position="411"/>
        <end position="432"/>
    </location>
</feature>
<comment type="subcellular location">
    <subcellularLocation>
        <location evidence="1">Cell membrane</location>
        <topology evidence="1">Multi-pass membrane protein</topology>
    </subcellularLocation>
</comment>
<dbReference type="Proteomes" id="UP000034034">
    <property type="component" value="Chromosome"/>
</dbReference>
<dbReference type="InterPro" id="IPR011701">
    <property type="entry name" value="MFS"/>
</dbReference>
<organism evidence="7 8">
    <name type="scientific">Streptomyces xiamenensis</name>
    <dbReference type="NCBI Taxonomy" id="408015"/>
    <lineage>
        <taxon>Bacteria</taxon>
        <taxon>Bacillati</taxon>
        <taxon>Actinomycetota</taxon>
        <taxon>Actinomycetes</taxon>
        <taxon>Kitasatosporales</taxon>
        <taxon>Streptomycetaceae</taxon>
        <taxon>Streptomyces</taxon>
    </lineage>
</organism>
<evidence type="ECO:0000259" key="6">
    <source>
        <dbReference type="PROSITE" id="PS50850"/>
    </source>
</evidence>
<gene>
    <name evidence="7" type="ORF">SXIM_08020</name>
</gene>
<dbReference type="InterPro" id="IPR036259">
    <property type="entry name" value="MFS_trans_sf"/>
</dbReference>
<feature type="transmembrane region" description="Helical" evidence="5">
    <location>
        <begin position="164"/>
        <end position="189"/>
    </location>
</feature>
<dbReference type="EMBL" id="CP009922">
    <property type="protein sequence ID" value="AKG42186.1"/>
    <property type="molecule type" value="Genomic_DNA"/>
</dbReference>
<feature type="transmembrane region" description="Helical" evidence="5">
    <location>
        <begin position="130"/>
        <end position="152"/>
    </location>
</feature>
<evidence type="ECO:0000313" key="8">
    <source>
        <dbReference type="Proteomes" id="UP000034034"/>
    </source>
</evidence>
<proteinExistence type="predicted"/>
<accession>A0A0F7CN28</accession>
<evidence type="ECO:0000256" key="2">
    <source>
        <dbReference type="ARBA" id="ARBA00022692"/>
    </source>
</evidence>
<feature type="transmembrane region" description="Helical" evidence="5">
    <location>
        <begin position="195"/>
        <end position="216"/>
    </location>
</feature>
<reference evidence="7" key="1">
    <citation type="submission" date="2019-08" db="EMBL/GenBank/DDBJ databases">
        <title>Complete genome sequence of a mangrove-derived Streptomyces xiamenensis.</title>
        <authorList>
            <person name="Xu J."/>
        </authorList>
    </citation>
    <scope>NUCLEOTIDE SEQUENCE</scope>
    <source>
        <strain evidence="7">318</strain>
    </source>
</reference>
<evidence type="ECO:0000256" key="5">
    <source>
        <dbReference type="SAM" id="Phobius"/>
    </source>
</evidence>
<feature type="domain" description="Major facilitator superfamily (MFS) profile" evidence="6">
    <location>
        <begin position="36"/>
        <end position="437"/>
    </location>
</feature>
<feature type="transmembrane region" description="Helical" evidence="5">
    <location>
        <begin position="349"/>
        <end position="371"/>
    </location>
</feature>
<dbReference type="GO" id="GO:0005886">
    <property type="term" value="C:plasma membrane"/>
    <property type="evidence" value="ECO:0007669"/>
    <property type="project" value="UniProtKB-SubCell"/>
</dbReference>
<feature type="transmembrane region" description="Helical" evidence="5">
    <location>
        <begin position="27"/>
        <end position="49"/>
    </location>
</feature>
<dbReference type="HOGENOM" id="CLU_038046_0_0_11"/>
<feature type="transmembrane region" description="Helical" evidence="5">
    <location>
        <begin position="383"/>
        <end position="405"/>
    </location>
</feature>
<feature type="transmembrane region" description="Helical" evidence="5">
    <location>
        <begin position="292"/>
        <end position="312"/>
    </location>
</feature>
<dbReference type="GO" id="GO:0022857">
    <property type="term" value="F:transmembrane transporter activity"/>
    <property type="evidence" value="ECO:0007669"/>
    <property type="project" value="InterPro"/>
</dbReference>
<dbReference type="InterPro" id="IPR020846">
    <property type="entry name" value="MFS_dom"/>
</dbReference>
<dbReference type="PANTHER" id="PTHR23523">
    <property type="match status" value="1"/>
</dbReference>
<dbReference type="PATRIC" id="fig|408015.6.peg.831"/>
<evidence type="ECO:0000256" key="3">
    <source>
        <dbReference type="ARBA" id="ARBA00022989"/>
    </source>
</evidence>
<keyword evidence="2 5" id="KW-0812">Transmembrane</keyword>
<sequence>MSLAKHDRISAEDAPAPAAGRTPLRTALATVITPVAPWLLAVGLALAALNLRPAISALAPLLEEVRADLGMSGTVAGLLTSVPALCFAVFGITAPALSRKYGPVAVVAAGMAAVAAGLGLRSLAGGTGVFLASSALALAGIAVSNILMPVIVKRYFPDRIGSMTGLYTMALSLGAAGAGAITVPVASALGDSWRLGIGVWALPAVLAATVWLTVLIRGRAVPAAPAPAAAAAGNGTARATTTMTRPDGTPVRLLRSPTAWALACFFGLQATAAYIIMGWLPQIFRDAGVPAGTAGVLFAVAMGLSVPLSFVVPRLATRMRRQGPLLTVLASCGLAGYAGLWLAPHGGAWAWAALLGIANCSFPVALAMLGLRARSAHGVVRLSAFAQSTGYLISLPGPLIVGVLNETTGSWSLPLLFMATLMALQIVAGVLAGRDRHIEDGA</sequence>
<dbReference type="CDD" id="cd17339">
    <property type="entry name" value="MFS_NIMT_CynX_like"/>
    <property type="match status" value="1"/>
</dbReference>
<protein>
    <submittedName>
        <fullName evidence="7">Integral membrane transporter</fullName>
    </submittedName>
</protein>